<feature type="transmembrane region" description="Helical" evidence="9">
    <location>
        <begin position="210"/>
        <end position="232"/>
    </location>
</feature>
<feature type="transmembrane region" description="Helical" evidence="9">
    <location>
        <begin position="131"/>
        <end position="151"/>
    </location>
</feature>
<feature type="transmembrane region" description="Helical" evidence="9">
    <location>
        <begin position="172"/>
        <end position="190"/>
    </location>
</feature>
<feature type="transmembrane region" description="Helical" evidence="9">
    <location>
        <begin position="403"/>
        <end position="425"/>
    </location>
</feature>
<gene>
    <name evidence="11" type="ordered locus">Aboo_0702</name>
</gene>
<comment type="subcellular location">
    <subcellularLocation>
        <location evidence="1">Cell membrane</location>
        <topology evidence="1">Multi-pass membrane protein</topology>
    </subcellularLocation>
</comment>
<feature type="transmembrane region" description="Helical" evidence="9">
    <location>
        <begin position="103"/>
        <end position="125"/>
    </location>
</feature>
<sequence length="431" mass="47647">MISLDFNISLVLHSEVDVVAYAVLIVLLFGIISLLISRRTKISYIPILILFGILIGPVLGMINRKLALSLFEYVRVFGLFMILFAEGYHLWRSLLVKNFTTIALLDTIGLLITALLAGFIFSLIFHVPFTVGFLFGAIVSATDPATLIPLFKQHKVDRNIETVIVTESIFNDPLGVVLTSLALAFVMPQAPSAQPVEKLAEYVTLYPAAILYFLYQVGMSIVIGAIVAWIGYEGIKKIKLRKSPYVEILAITLAFGGFVLGEVVGASGFLVATVIGILLGNYDDFFHDNSPEVQHAVRWHMHFNDVLAMLGTIFIFILLGASLNLSMLDPLMILYGSIIALFIVFVARPVAALVILPKWKFKKYLFISLEGPRGVVPSALASMPLMLGIAYNNTQMIHWGELILSTTIITVLLTVIIETLWVPYLKKKLLS</sequence>
<dbReference type="Pfam" id="PF00999">
    <property type="entry name" value="Na_H_Exchanger"/>
    <property type="match status" value="1"/>
</dbReference>
<feature type="domain" description="Cation/H+ exchanger transmembrane" evidence="10">
    <location>
        <begin position="26"/>
        <end position="424"/>
    </location>
</feature>
<evidence type="ECO:0000256" key="9">
    <source>
        <dbReference type="SAM" id="Phobius"/>
    </source>
</evidence>
<reference evidence="11" key="1">
    <citation type="submission" date="2010-02" db="EMBL/GenBank/DDBJ databases">
        <title>Complete sequence of Aciduliprofundum boonei T469.</title>
        <authorList>
            <consortium name="US DOE Joint Genome Institute"/>
            <person name="Lucas S."/>
            <person name="Copeland A."/>
            <person name="Lapidus A."/>
            <person name="Cheng J.-F."/>
            <person name="Bruce D."/>
            <person name="Goodwin L."/>
            <person name="Pitluck S."/>
            <person name="Saunders E."/>
            <person name="Detter J.C."/>
            <person name="Han C."/>
            <person name="Tapia R."/>
            <person name="Land M."/>
            <person name="Hauser L."/>
            <person name="Kyrpides N."/>
            <person name="Mikhailova N."/>
            <person name="Flores G."/>
            <person name="Reysenbach A.-L."/>
            <person name="Woyke T."/>
        </authorList>
    </citation>
    <scope>NUCLEOTIDE SEQUENCE</scope>
    <source>
        <strain evidence="11">T469</strain>
    </source>
</reference>
<accession>D3TD78</accession>
<evidence type="ECO:0000256" key="4">
    <source>
        <dbReference type="ARBA" id="ARBA00022475"/>
    </source>
</evidence>
<dbReference type="InterPro" id="IPR038770">
    <property type="entry name" value="Na+/solute_symporter_sf"/>
</dbReference>
<evidence type="ECO:0000256" key="7">
    <source>
        <dbReference type="ARBA" id="ARBA00023065"/>
    </source>
</evidence>
<feature type="transmembrane region" description="Helical" evidence="9">
    <location>
        <begin position="266"/>
        <end position="285"/>
    </location>
</feature>
<organism evidence="11 12">
    <name type="scientific">Aciduliprofundum boonei (strain DSM 19572 / T469)</name>
    <dbReference type="NCBI Taxonomy" id="439481"/>
    <lineage>
        <taxon>Archaea</taxon>
        <taxon>Methanobacteriati</taxon>
        <taxon>Thermoplasmatota</taxon>
        <taxon>DHVE2 group</taxon>
        <taxon>Candidatus Aciduliprofundum</taxon>
    </lineage>
</organism>
<evidence type="ECO:0000256" key="2">
    <source>
        <dbReference type="ARBA" id="ARBA00022448"/>
    </source>
</evidence>
<dbReference type="KEGG" id="abi:Aboo_0702"/>
<evidence type="ECO:0000256" key="3">
    <source>
        <dbReference type="ARBA" id="ARBA00022449"/>
    </source>
</evidence>
<evidence type="ECO:0000256" key="8">
    <source>
        <dbReference type="ARBA" id="ARBA00023136"/>
    </source>
</evidence>
<dbReference type="GO" id="GO:0005886">
    <property type="term" value="C:plasma membrane"/>
    <property type="evidence" value="ECO:0007669"/>
    <property type="project" value="UniProtKB-SubCell"/>
</dbReference>
<feature type="transmembrane region" description="Helical" evidence="9">
    <location>
        <begin position="43"/>
        <end position="62"/>
    </location>
</feature>
<keyword evidence="5 9" id="KW-0812">Transmembrane</keyword>
<dbReference type="GO" id="GO:1902600">
    <property type="term" value="P:proton transmembrane transport"/>
    <property type="evidence" value="ECO:0007669"/>
    <property type="project" value="InterPro"/>
</dbReference>
<keyword evidence="2" id="KW-0813">Transport</keyword>
<keyword evidence="4" id="KW-1003">Cell membrane</keyword>
<dbReference type="Gene3D" id="1.20.1530.20">
    <property type="match status" value="1"/>
</dbReference>
<feature type="transmembrane region" description="Helical" evidence="9">
    <location>
        <begin position="18"/>
        <end position="36"/>
    </location>
</feature>
<evidence type="ECO:0000256" key="5">
    <source>
        <dbReference type="ARBA" id="ARBA00022692"/>
    </source>
</evidence>
<keyword evidence="7" id="KW-0406">Ion transport</keyword>
<dbReference type="GO" id="GO:0015297">
    <property type="term" value="F:antiporter activity"/>
    <property type="evidence" value="ECO:0007669"/>
    <property type="project" value="UniProtKB-KW"/>
</dbReference>
<feature type="transmembrane region" description="Helical" evidence="9">
    <location>
        <begin position="333"/>
        <end position="355"/>
    </location>
</feature>
<dbReference type="HOGENOM" id="CLU_005912_9_3_2"/>
<keyword evidence="12" id="KW-1185">Reference proteome</keyword>
<dbReference type="AlphaFoldDB" id="D3TD78"/>
<dbReference type="EMBL" id="CP001941">
    <property type="protein sequence ID" value="ADD08513.1"/>
    <property type="molecule type" value="Genomic_DNA"/>
</dbReference>
<keyword evidence="3" id="KW-0050">Antiport</keyword>
<dbReference type="InterPro" id="IPR006153">
    <property type="entry name" value="Cation/H_exchanger_TM"/>
</dbReference>
<dbReference type="PANTHER" id="PTHR32507">
    <property type="entry name" value="NA(+)/H(+) ANTIPORTER 1"/>
    <property type="match status" value="1"/>
</dbReference>
<name>D3TD78_ACIB4</name>
<protein>
    <submittedName>
        <fullName evidence="11">Sodium/hydrogen exchanger</fullName>
    </submittedName>
</protein>
<proteinExistence type="predicted"/>
<keyword evidence="8 9" id="KW-0472">Membrane</keyword>
<keyword evidence="6 9" id="KW-1133">Transmembrane helix</keyword>
<evidence type="ECO:0000259" key="10">
    <source>
        <dbReference type="Pfam" id="PF00999"/>
    </source>
</evidence>
<evidence type="ECO:0000256" key="6">
    <source>
        <dbReference type="ARBA" id="ARBA00022989"/>
    </source>
</evidence>
<evidence type="ECO:0000313" key="12">
    <source>
        <dbReference type="Proteomes" id="UP000001400"/>
    </source>
</evidence>
<evidence type="ECO:0000313" key="11">
    <source>
        <dbReference type="EMBL" id="ADD08513.1"/>
    </source>
</evidence>
<feature type="transmembrane region" description="Helical" evidence="9">
    <location>
        <begin position="74"/>
        <end position="91"/>
    </location>
</feature>
<evidence type="ECO:0000256" key="1">
    <source>
        <dbReference type="ARBA" id="ARBA00004651"/>
    </source>
</evidence>
<dbReference type="Proteomes" id="UP000001400">
    <property type="component" value="Chromosome"/>
</dbReference>
<feature type="transmembrane region" description="Helical" evidence="9">
    <location>
        <begin position="375"/>
        <end position="391"/>
    </location>
</feature>
<feature type="transmembrane region" description="Helical" evidence="9">
    <location>
        <begin position="306"/>
        <end position="327"/>
    </location>
</feature>
<dbReference type="PANTHER" id="PTHR32507:SF0">
    <property type="entry name" value="NA(+)_H(+) ANTIPORTER 2-RELATED"/>
    <property type="match status" value="1"/>
</dbReference>